<feature type="transmembrane region" description="Helical" evidence="1">
    <location>
        <begin position="215"/>
        <end position="236"/>
    </location>
</feature>
<keyword evidence="1" id="KW-1133">Transmembrane helix</keyword>
<evidence type="ECO:0000256" key="1">
    <source>
        <dbReference type="SAM" id="Phobius"/>
    </source>
</evidence>
<feature type="transmembrane region" description="Helical" evidence="1">
    <location>
        <begin position="74"/>
        <end position="95"/>
    </location>
</feature>
<feature type="transmembrane region" description="Helical" evidence="1">
    <location>
        <begin position="19"/>
        <end position="36"/>
    </location>
</feature>
<keyword evidence="3" id="KW-1185">Reference proteome</keyword>
<proteinExistence type="predicted"/>
<feature type="transmembrane region" description="Helical" evidence="1">
    <location>
        <begin position="173"/>
        <end position="194"/>
    </location>
</feature>
<evidence type="ECO:0000313" key="2">
    <source>
        <dbReference type="EMBL" id="MFC1442382.1"/>
    </source>
</evidence>
<dbReference type="RefSeq" id="WP_232242922.1">
    <property type="nucleotide sequence ID" value="NZ_JBEUKS010000012.1"/>
</dbReference>
<dbReference type="Pfam" id="PF04087">
    <property type="entry name" value="DUF389"/>
    <property type="match status" value="1"/>
</dbReference>
<reference evidence="2 3" key="1">
    <citation type="submission" date="2024-06" db="EMBL/GenBank/DDBJ databases">
        <authorList>
            <person name="Lee S.D."/>
        </authorList>
    </citation>
    <scope>NUCLEOTIDE SEQUENCE [LARGE SCALE GENOMIC DNA]</scope>
    <source>
        <strain evidence="2 3">N1-10</strain>
    </source>
</reference>
<keyword evidence="1" id="KW-0472">Membrane</keyword>
<dbReference type="EMBL" id="JBEUKS010000012">
    <property type="protein sequence ID" value="MFC1442382.1"/>
    <property type="molecule type" value="Genomic_DNA"/>
</dbReference>
<dbReference type="PANTHER" id="PTHR20992">
    <property type="entry name" value="AT15442P-RELATED"/>
    <property type="match status" value="1"/>
</dbReference>
<gene>
    <name evidence="2" type="ORF">ABUW04_29430</name>
</gene>
<name>A0ABV6XW86_9ACTN</name>
<feature type="transmembrane region" description="Helical" evidence="1">
    <location>
        <begin position="115"/>
        <end position="133"/>
    </location>
</feature>
<comment type="caution">
    <text evidence="2">The sequence shown here is derived from an EMBL/GenBank/DDBJ whole genome shotgun (WGS) entry which is preliminary data.</text>
</comment>
<feature type="transmembrane region" description="Helical" evidence="1">
    <location>
        <begin position="140"/>
        <end position="161"/>
    </location>
</feature>
<sequence length="328" mass="33312">MTDALFIEKSWRSPSSSRFWVLLVLAAVIATAGVIGDSTATVIGAMIVAPLMTPILGSALALVLADHRHLQRSILLVLGGAVAVVAVGYLFAVVAAPPDHFASNSQVAGRISPRLIDLVGALATGTVGAFALIRSDISDTLPGVAIAISLVPPLAVTGLLLQVGRYHDAGESALLFATNVAAIVATGTVVFLVYRVRDAARQAGLPLGRLTGRTLAVVAAAVLLVAVPLTTGTVTVSQDLSTAADATPVAKQWAAQGRWQVADVQSRSGTIVVTVLGIPPTPASSQLRTALNSAGLAAHPLQIHLVGGNTRTCPAHGDTCTTSTGGSN</sequence>
<dbReference type="PANTHER" id="PTHR20992:SF9">
    <property type="entry name" value="AT15442P-RELATED"/>
    <property type="match status" value="1"/>
</dbReference>
<dbReference type="InterPro" id="IPR005240">
    <property type="entry name" value="DUF389"/>
</dbReference>
<feature type="transmembrane region" description="Helical" evidence="1">
    <location>
        <begin position="42"/>
        <end position="65"/>
    </location>
</feature>
<protein>
    <submittedName>
        <fullName evidence="2">DUF389 domain-containing protein</fullName>
    </submittedName>
</protein>
<evidence type="ECO:0000313" key="3">
    <source>
        <dbReference type="Proteomes" id="UP001592581"/>
    </source>
</evidence>
<accession>A0ABV6XW86</accession>
<organism evidence="2 3">
    <name type="scientific">Streptacidiphilus jeojiensis</name>
    <dbReference type="NCBI Taxonomy" id="3229225"/>
    <lineage>
        <taxon>Bacteria</taxon>
        <taxon>Bacillati</taxon>
        <taxon>Actinomycetota</taxon>
        <taxon>Actinomycetes</taxon>
        <taxon>Kitasatosporales</taxon>
        <taxon>Streptomycetaceae</taxon>
        <taxon>Streptacidiphilus</taxon>
    </lineage>
</organism>
<keyword evidence="1" id="KW-0812">Transmembrane</keyword>
<dbReference type="Proteomes" id="UP001592581">
    <property type="component" value="Unassembled WGS sequence"/>
</dbReference>